<dbReference type="Proteomes" id="UP001203338">
    <property type="component" value="Unassembled WGS sequence"/>
</dbReference>
<protein>
    <submittedName>
        <fullName evidence="2">Uncharacterized protein</fullName>
    </submittedName>
</protein>
<dbReference type="RefSeq" id="WP_249699217.1">
    <property type="nucleotide sequence ID" value="NZ_JAMFLX010000010.1"/>
</dbReference>
<keyword evidence="1" id="KW-0732">Signal</keyword>
<gene>
    <name evidence="2" type="ORF">M3P05_09005</name>
</gene>
<accession>A0ABT0PFB6</accession>
<reference evidence="2 3" key="1">
    <citation type="submission" date="2022-05" db="EMBL/GenBank/DDBJ databases">
        <authorList>
            <person name="Park J.-S."/>
        </authorList>
    </citation>
    <scope>NUCLEOTIDE SEQUENCE [LARGE SCALE GENOMIC DNA]</scope>
    <source>
        <strain evidence="2 3">2012CJ34-2</strain>
    </source>
</reference>
<feature type="chain" id="PRO_5046546106" evidence="1">
    <location>
        <begin position="23"/>
        <end position="234"/>
    </location>
</feature>
<name>A0ABT0PFB6_9GAMM</name>
<evidence type="ECO:0000256" key="1">
    <source>
        <dbReference type="SAM" id="SignalP"/>
    </source>
</evidence>
<organism evidence="2 3">
    <name type="scientific">Parendozoicomonas callyspongiae</name>
    <dbReference type="NCBI Taxonomy" id="2942213"/>
    <lineage>
        <taxon>Bacteria</taxon>
        <taxon>Pseudomonadati</taxon>
        <taxon>Pseudomonadota</taxon>
        <taxon>Gammaproteobacteria</taxon>
        <taxon>Oceanospirillales</taxon>
        <taxon>Endozoicomonadaceae</taxon>
        <taxon>Parendozoicomonas</taxon>
    </lineage>
</organism>
<keyword evidence="3" id="KW-1185">Reference proteome</keyword>
<sequence>MQPVTRWVFTLPIFLLSSLASGSYGEFPSTEFQGTGSAAGQSIVITFQPSVGVTTMKHSKESLTIENMSFEQGTADKLFQSMKQASGYEEENMASPQIVSWMTLLEYVGQIVQLGTMPRNEFQLLRYSPPIKIQDTNSFLKDAEDTVFRKDKRLDMIDMKKAQKDVSFHAAQRVTFKDCVDTLYRNTVKELHFEFVQPVEDSDFQLYGVYLYNSYVDEVTDGKYKITSQLIGGG</sequence>
<proteinExistence type="predicted"/>
<dbReference type="EMBL" id="JAMFLX010000010">
    <property type="protein sequence ID" value="MCL6270069.1"/>
    <property type="molecule type" value="Genomic_DNA"/>
</dbReference>
<evidence type="ECO:0000313" key="3">
    <source>
        <dbReference type="Proteomes" id="UP001203338"/>
    </source>
</evidence>
<evidence type="ECO:0000313" key="2">
    <source>
        <dbReference type="EMBL" id="MCL6270069.1"/>
    </source>
</evidence>
<feature type="signal peptide" evidence="1">
    <location>
        <begin position="1"/>
        <end position="22"/>
    </location>
</feature>
<comment type="caution">
    <text evidence="2">The sequence shown here is derived from an EMBL/GenBank/DDBJ whole genome shotgun (WGS) entry which is preliminary data.</text>
</comment>